<evidence type="ECO:0000313" key="4">
    <source>
        <dbReference type="Proteomes" id="UP001232755"/>
    </source>
</evidence>
<gene>
    <name evidence="3" type="ORF">QF034_000346</name>
</gene>
<accession>A0ABU0QG33</accession>
<feature type="domain" description="Histidine kinase/HSP90-like ATPase" evidence="2">
    <location>
        <begin position="38"/>
        <end position="153"/>
    </location>
</feature>
<proteinExistence type="predicted"/>
<keyword evidence="1" id="KW-0723">Serine/threonine-protein kinase</keyword>
<dbReference type="SUPFAM" id="SSF55874">
    <property type="entry name" value="ATPase domain of HSP90 chaperone/DNA topoisomerase II/histidine kinase"/>
    <property type="match status" value="1"/>
</dbReference>
<comment type="caution">
    <text evidence="3">The sequence shown here is derived from an EMBL/GenBank/DDBJ whole genome shotgun (WGS) entry which is preliminary data.</text>
</comment>
<keyword evidence="4" id="KW-1185">Reference proteome</keyword>
<dbReference type="Pfam" id="PF13581">
    <property type="entry name" value="HATPase_c_2"/>
    <property type="match status" value="1"/>
</dbReference>
<dbReference type="Proteomes" id="UP001232755">
    <property type="component" value="Unassembled WGS sequence"/>
</dbReference>
<dbReference type="InterPro" id="IPR036890">
    <property type="entry name" value="HATPase_C_sf"/>
</dbReference>
<dbReference type="PANTHER" id="PTHR35526">
    <property type="entry name" value="ANTI-SIGMA-F FACTOR RSBW-RELATED"/>
    <property type="match status" value="1"/>
</dbReference>
<keyword evidence="1" id="KW-0418">Kinase</keyword>
<dbReference type="EMBL" id="JAUSYP010000001">
    <property type="protein sequence ID" value="MDQ0746115.1"/>
    <property type="molecule type" value="Genomic_DNA"/>
</dbReference>
<reference evidence="3 4" key="1">
    <citation type="submission" date="2023-07" db="EMBL/GenBank/DDBJ databases">
        <title>Comparative genomics of wheat-associated soil bacteria to identify genetic determinants of phenazine resistance.</title>
        <authorList>
            <person name="Mouncey N."/>
        </authorList>
    </citation>
    <scope>NUCLEOTIDE SEQUENCE [LARGE SCALE GENOMIC DNA]</scope>
    <source>
        <strain evidence="3 4">B3I12</strain>
    </source>
</reference>
<organism evidence="3 4">
    <name type="scientific">Streptomyces africanus</name>
    <dbReference type="NCBI Taxonomy" id="231024"/>
    <lineage>
        <taxon>Bacteria</taxon>
        <taxon>Bacillati</taxon>
        <taxon>Actinomycetota</taxon>
        <taxon>Actinomycetes</taxon>
        <taxon>Kitasatosporales</taxon>
        <taxon>Streptomycetaceae</taxon>
        <taxon>Streptomyces</taxon>
    </lineage>
</organism>
<keyword evidence="1" id="KW-0808">Transferase</keyword>
<evidence type="ECO:0000259" key="2">
    <source>
        <dbReference type="Pfam" id="PF13581"/>
    </source>
</evidence>
<evidence type="ECO:0000256" key="1">
    <source>
        <dbReference type="ARBA" id="ARBA00022527"/>
    </source>
</evidence>
<dbReference type="PANTHER" id="PTHR35526:SF3">
    <property type="entry name" value="ANTI-SIGMA-F FACTOR RSBW"/>
    <property type="match status" value="1"/>
</dbReference>
<sequence length="160" mass="16678">MPYGTPPPIPETVPQPCGTLSASAALRVECSGEGFARARSFTRDTLHFWSLDHRCDDTTLVITELAANAATHAAPGTAGTAGAPAAPEIRLGFLLDSTHLLVTVSDPDDHPPLHAPTGSALAEHGRGLGIVDALSEEWGWTPCPPAGKTVWARLSTCPPI</sequence>
<name>A0ABU0QG33_9ACTN</name>
<dbReference type="InterPro" id="IPR003594">
    <property type="entry name" value="HATPase_dom"/>
</dbReference>
<dbReference type="Gene3D" id="3.30.565.10">
    <property type="entry name" value="Histidine kinase-like ATPase, C-terminal domain"/>
    <property type="match status" value="1"/>
</dbReference>
<dbReference type="CDD" id="cd16936">
    <property type="entry name" value="HATPase_RsbW-like"/>
    <property type="match status" value="1"/>
</dbReference>
<evidence type="ECO:0000313" key="3">
    <source>
        <dbReference type="EMBL" id="MDQ0746115.1"/>
    </source>
</evidence>
<protein>
    <submittedName>
        <fullName evidence="3">Anti-sigma regulatory factor (Ser/Thr protein kinase)</fullName>
    </submittedName>
</protein>
<dbReference type="InterPro" id="IPR050267">
    <property type="entry name" value="Anti-sigma-factor_SerPK"/>
</dbReference>
<dbReference type="RefSeq" id="WP_307173212.1">
    <property type="nucleotide sequence ID" value="NZ_JAUSYP010000001.1"/>
</dbReference>